<dbReference type="HAMAP" id="MF_00258">
    <property type="entry name" value="Glu_racemase"/>
    <property type="match status" value="1"/>
</dbReference>
<evidence type="ECO:0000256" key="3">
    <source>
        <dbReference type="ARBA" id="ARBA00022960"/>
    </source>
</evidence>
<keyword evidence="9" id="KW-1185">Reference proteome</keyword>
<dbReference type="NCBIfam" id="TIGR00067">
    <property type="entry name" value="glut_race"/>
    <property type="match status" value="1"/>
</dbReference>
<dbReference type="EC" id="5.1.1.3" evidence="2 7"/>
<comment type="similarity">
    <text evidence="7">Belongs to the aspartate/glutamate racemases family.</text>
</comment>
<evidence type="ECO:0000256" key="5">
    <source>
        <dbReference type="ARBA" id="ARBA00023235"/>
    </source>
</evidence>
<dbReference type="PANTHER" id="PTHR21198:SF3">
    <property type="entry name" value="GLUTAMATE RACEMASE"/>
    <property type="match status" value="1"/>
</dbReference>
<evidence type="ECO:0000256" key="1">
    <source>
        <dbReference type="ARBA" id="ARBA00001602"/>
    </source>
</evidence>
<comment type="catalytic activity">
    <reaction evidence="1 7">
        <text>L-glutamate = D-glutamate</text>
        <dbReference type="Rhea" id="RHEA:12813"/>
        <dbReference type="ChEBI" id="CHEBI:29985"/>
        <dbReference type="ChEBI" id="CHEBI:29986"/>
        <dbReference type="EC" id="5.1.1.3"/>
    </reaction>
</comment>
<dbReference type="InterPro" id="IPR001920">
    <property type="entry name" value="Asp/Glu_race"/>
</dbReference>
<feature type="binding site" evidence="7">
    <location>
        <begin position="71"/>
        <end position="72"/>
    </location>
    <ligand>
        <name>substrate</name>
    </ligand>
</feature>
<dbReference type="Pfam" id="PF01177">
    <property type="entry name" value="Asp_Glu_race"/>
    <property type="match status" value="1"/>
</dbReference>
<dbReference type="Gene3D" id="3.40.50.1860">
    <property type="match status" value="2"/>
</dbReference>
<dbReference type="Proteomes" id="UP001432099">
    <property type="component" value="Chromosome"/>
</dbReference>
<dbReference type="InterPro" id="IPR004391">
    <property type="entry name" value="Glu_race"/>
</dbReference>
<protein>
    <recommendedName>
        <fullName evidence="2 7">Glutamate racemase</fullName>
        <ecNumber evidence="2 7">5.1.1.3</ecNumber>
    </recommendedName>
</protein>
<dbReference type="InterPro" id="IPR015942">
    <property type="entry name" value="Asp/Glu/hydantoin_racemase"/>
</dbReference>
<reference evidence="8" key="1">
    <citation type="journal article" date="2024" name="Int. J. Syst. Evol. Microbiol.">
        <title>Turicibacter faecis sp. nov., isolated from faeces of heart failure mouse model.</title>
        <authorList>
            <person name="Imamura Y."/>
            <person name="Motooka D."/>
            <person name="Nakajima Y."/>
            <person name="Ito S."/>
            <person name="Kitakaze M."/>
            <person name="Iida T."/>
            <person name="Nakamura S."/>
        </authorList>
    </citation>
    <scope>NUCLEOTIDE SEQUENCE</scope>
    <source>
        <strain evidence="8">TC023</strain>
    </source>
</reference>
<dbReference type="EMBL" id="AP028127">
    <property type="protein sequence ID" value="BEH90783.1"/>
    <property type="molecule type" value="Genomic_DNA"/>
</dbReference>
<organism evidence="8 9">
    <name type="scientific">Turicibacter faecis</name>
    <dbReference type="NCBI Taxonomy" id="2963365"/>
    <lineage>
        <taxon>Bacteria</taxon>
        <taxon>Bacillati</taxon>
        <taxon>Bacillota</taxon>
        <taxon>Erysipelotrichia</taxon>
        <taxon>Erysipelotrichales</taxon>
        <taxon>Turicibacteraceae</taxon>
        <taxon>Turicibacter</taxon>
    </lineage>
</organism>
<evidence type="ECO:0000256" key="7">
    <source>
        <dbReference type="HAMAP-Rule" id="MF_00258"/>
    </source>
</evidence>
<feature type="active site" description="Proton donor/acceptor" evidence="7">
    <location>
        <position position="182"/>
    </location>
</feature>
<dbReference type="SUPFAM" id="SSF53681">
    <property type="entry name" value="Aspartate/glutamate racemase"/>
    <property type="match status" value="2"/>
</dbReference>
<dbReference type="InterPro" id="IPR018187">
    <property type="entry name" value="Asp/Glu_racemase_AS_1"/>
</dbReference>
<feature type="active site" description="Proton donor/acceptor" evidence="7">
    <location>
        <position position="70"/>
    </location>
</feature>
<keyword evidence="5 7" id="KW-0413">Isomerase</keyword>
<gene>
    <name evidence="8" type="primary">yrpC</name>
    <name evidence="7" type="synonym">murI</name>
    <name evidence="8" type="ORF">T23_08850</name>
</gene>
<feature type="binding site" evidence="7">
    <location>
        <begin position="39"/>
        <end position="40"/>
    </location>
    <ligand>
        <name>substrate</name>
    </ligand>
</feature>
<dbReference type="PROSITE" id="PS00923">
    <property type="entry name" value="ASP_GLU_RACEMASE_1"/>
    <property type="match status" value="1"/>
</dbReference>
<dbReference type="PANTHER" id="PTHR21198">
    <property type="entry name" value="GLUTAMATE RACEMASE"/>
    <property type="match status" value="1"/>
</dbReference>
<comment type="function">
    <text evidence="7">Provides the (R)-glutamate required for cell wall biosynthesis.</text>
</comment>
<keyword evidence="4 7" id="KW-0573">Peptidoglycan synthesis</keyword>
<keyword evidence="3 7" id="KW-0133">Cell shape</keyword>
<evidence type="ECO:0000313" key="9">
    <source>
        <dbReference type="Proteomes" id="UP001432099"/>
    </source>
</evidence>
<evidence type="ECO:0000256" key="6">
    <source>
        <dbReference type="ARBA" id="ARBA00023316"/>
    </source>
</evidence>
<feature type="binding site" evidence="7">
    <location>
        <begin position="7"/>
        <end position="8"/>
    </location>
    <ligand>
        <name>substrate</name>
    </ligand>
</feature>
<feature type="binding site" evidence="7">
    <location>
        <begin position="183"/>
        <end position="184"/>
    </location>
    <ligand>
        <name>substrate</name>
    </ligand>
</feature>
<evidence type="ECO:0000256" key="2">
    <source>
        <dbReference type="ARBA" id="ARBA00013090"/>
    </source>
</evidence>
<accession>A0ABM8IM50</accession>
<dbReference type="RefSeq" id="WP_161831644.1">
    <property type="nucleotide sequence ID" value="NZ_AP028127.1"/>
</dbReference>
<sequence>MKIGFFDSGIGGLTVLSEALKRLPHHEYLYYADTEHAPYGKRPKEEVLMYVLEAVDFLVQQGAQMIVIACNTATSIAITTLREKYDIPIIGMEPAVKPAIECVSDGSKRVLVTATPLTLKEEKMHELIQRIDGKHQTDLLPLPDLVRFAEALDFSDRTVLPYLEKCLSPLAVNQYGAVVLGCTHFPLFRAQFEKLFESTVHIVDGSSGTVSRLEQLMREEKAIESSDPKVKFYQSGKEVQSEKDLVKFTRILAQLDGSK</sequence>
<evidence type="ECO:0000256" key="4">
    <source>
        <dbReference type="ARBA" id="ARBA00022984"/>
    </source>
</evidence>
<comment type="pathway">
    <text evidence="7">Cell wall biogenesis; peptidoglycan biosynthesis.</text>
</comment>
<proteinExistence type="inferred from homology"/>
<evidence type="ECO:0000313" key="8">
    <source>
        <dbReference type="EMBL" id="BEH90783.1"/>
    </source>
</evidence>
<name>A0ABM8IM50_9FIRM</name>
<keyword evidence="6 7" id="KW-0961">Cell wall biogenesis/degradation</keyword>